<comment type="caution">
    <text evidence="3">The sequence shown here is derived from an EMBL/GenBank/DDBJ whole genome shotgun (WGS) entry which is preliminary data.</text>
</comment>
<feature type="chain" id="PRO_5002430543" evidence="2">
    <location>
        <begin position="25"/>
        <end position="196"/>
    </location>
</feature>
<evidence type="ECO:0000313" key="3">
    <source>
        <dbReference type="EMBL" id="GAO49667.1"/>
    </source>
</evidence>
<keyword evidence="2" id="KW-0732">Signal</keyword>
<dbReference type="Proteomes" id="UP000033140">
    <property type="component" value="Unassembled WGS sequence"/>
</dbReference>
<evidence type="ECO:0000256" key="1">
    <source>
        <dbReference type="SAM" id="MobiDB-lite"/>
    </source>
</evidence>
<feature type="signal peptide" evidence="2">
    <location>
        <begin position="1"/>
        <end position="24"/>
    </location>
</feature>
<feature type="compositionally biased region" description="Low complexity" evidence="1">
    <location>
        <begin position="64"/>
        <end position="75"/>
    </location>
</feature>
<organism evidence="3 4">
    <name type="scientific">Saitoella complicata (strain BCRC 22490 / CBS 7301 / JCM 7358 / NBRC 10748 / NRRL Y-17804)</name>
    <dbReference type="NCBI Taxonomy" id="698492"/>
    <lineage>
        <taxon>Eukaryota</taxon>
        <taxon>Fungi</taxon>
        <taxon>Dikarya</taxon>
        <taxon>Ascomycota</taxon>
        <taxon>Taphrinomycotina</taxon>
        <taxon>Taphrinomycotina incertae sedis</taxon>
        <taxon>Saitoella</taxon>
    </lineage>
</organism>
<keyword evidence="4" id="KW-1185">Reference proteome</keyword>
<gene>
    <name evidence="3" type="ORF">G7K_3814-t1</name>
</gene>
<feature type="region of interest" description="Disordered" evidence="1">
    <location>
        <begin position="43"/>
        <end position="75"/>
    </location>
</feature>
<dbReference type="AlphaFoldDB" id="A0A0E9NIG7"/>
<accession>A0A0E9NIG7</accession>
<evidence type="ECO:0000256" key="2">
    <source>
        <dbReference type="SAM" id="SignalP"/>
    </source>
</evidence>
<proteinExistence type="predicted"/>
<evidence type="ECO:0000313" key="4">
    <source>
        <dbReference type="Proteomes" id="UP000033140"/>
    </source>
</evidence>
<reference evidence="3 4" key="3">
    <citation type="journal article" date="2015" name="Genome Announc.">
        <title>Draft Genome Sequence of the Archiascomycetous Yeast Saitoella complicata.</title>
        <authorList>
            <person name="Yamauchi K."/>
            <person name="Kondo S."/>
            <person name="Hamamoto M."/>
            <person name="Takahashi Y."/>
            <person name="Ogura Y."/>
            <person name="Hayashi T."/>
            <person name="Nishida H."/>
        </authorList>
    </citation>
    <scope>NUCLEOTIDE SEQUENCE [LARGE SCALE GENOMIC DNA]</scope>
    <source>
        <strain evidence="3 4">NRRL Y-17804</strain>
    </source>
</reference>
<reference evidence="3 4" key="2">
    <citation type="journal article" date="2014" name="J. Gen. Appl. Microbiol.">
        <title>The early diverging ascomycetous budding yeast Saitoella complicata has three histone deacetylases belonging to the Clr6, Hos2, and Rpd3 lineages.</title>
        <authorList>
            <person name="Nishida H."/>
            <person name="Matsumoto T."/>
            <person name="Kondo S."/>
            <person name="Hamamoto M."/>
            <person name="Yoshikawa H."/>
        </authorList>
    </citation>
    <scope>NUCLEOTIDE SEQUENCE [LARGE SCALE GENOMIC DNA]</scope>
    <source>
        <strain evidence="3 4">NRRL Y-17804</strain>
    </source>
</reference>
<protein>
    <submittedName>
        <fullName evidence="3">Uncharacterized protein</fullName>
    </submittedName>
</protein>
<reference evidence="3 4" key="1">
    <citation type="journal article" date="2011" name="J. Gen. Appl. Microbiol.">
        <title>Draft genome sequencing of the enigmatic yeast Saitoella complicata.</title>
        <authorList>
            <person name="Nishida H."/>
            <person name="Hamamoto M."/>
            <person name="Sugiyama J."/>
        </authorList>
    </citation>
    <scope>NUCLEOTIDE SEQUENCE [LARGE SCALE GENOMIC DNA]</scope>
    <source>
        <strain evidence="3 4">NRRL Y-17804</strain>
    </source>
</reference>
<sequence>MAGVMTWWLYAGGVSFLGCVGCISEDFSAAGEHARRLSTINIGASTGRIRTPPGGARSSSSTASQQPQRRPSCQPVLRSRKTCLVHFILTTEILISKRERSSLSPGQPTAGRGGAKHPGWIADGGKVQDIEVAIESGVLELDFSWGLLAFLRVQGLGWADSYAADPDGCPVSISQSSQCLDRQAFAIFAAMSNTFR</sequence>
<feature type="region of interest" description="Disordered" evidence="1">
    <location>
        <begin position="99"/>
        <end position="120"/>
    </location>
</feature>
<dbReference type="EMBL" id="BACD03000024">
    <property type="protein sequence ID" value="GAO49667.1"/>
    <property type="molecule type" value="Genomic_DNA"/>
</dbReference>
<name>A0A0E9NIG7_SAICN</name>